<reference evidence="2 3" key="1">
    <citation type="submission" date="2017-12" db="EMBL/GenBank/DDBJ databases">
        <title>Integrating genomic resources of turbot (Scophthalmus maximus) in depth evaluation of genetic and physical mapping variation across individuals.</title>
        <authorList>
            <person name="Martinez P."/>
        </authorList>
    </citation>
    <scope>NUCLEOTIDE SEQUENCE [LARGE SCALE GENOMIC DNA]</scope>
</reference>
<dbReference type="Proteomes" id="UP000246464">
    <property type="component" value="Chromosome 1"/>
</dbReference>
<organism evidence="2 3">
    <name type="scientific">Scophthalmus maximus</name>
    <name type="common">Turbot</name>
    <name type="synonym">Psetta maxima</name>
    <dbReference type="NCBI Taxonomy" id="52904"/>
    <lineage>
        <taxon>Eukaryota</taxon>
        <taxon>Metazoa</taxon>
        <taxon>Chordata</taxon>
        <taxon>Craniata</taxon>
        <taxon>Vertebrata</taxon>
        <taxon>Euteleostomi</taxon>
        <taxon>Actinopterygii</taxon>
        <taxon>Neopterygii</taxon>
        <taxon>Teleostei</taxon>
        <taxon>Neoteleostei</taxon>
        <taxon>Acanthomorphata</taxon>
        <taxon>Carangaria</taxon>
        <taxon>Pleuronectiformes</taxon>
        <taxon>Pleuronectoidei</taxon>
        <taxon>Scophthalmidae</taxon>
        <taxon>Scophthalmus</taxon>
    </lineage>
</organism>
<dbReference type="EMBL" id="CP026243">
    <property type="protein sequence ID" value="AWO97019.1"/>
    <property type="molecule type" value="Genomic_DNA"/>
</dbReference>
<protein>
    <submittedName>
        <fullName evidence="2">Uncharacterized protein</fullName>
    </submittedName>
</protein>
<keyword evidence="1" id="KW-0732">Signal</keyword>
<proteinExistence type="predicted"/>
<feature type="chain" id="PRO_5016179277" evidence="1">
    <location>
        <begin position="22"/>
        <end position="64"/>
    </location>
</feature>
<dbReference type="AlphaFoldDB" id="A0A2U9AZA1"/>
<evidence type="ECO:0000313" key="3">
    <source>
        <dbReference type="Proteomes" id="UP000246464"/>
    </source>
</evidence>
<feature type="signal peptide" evidence="1">
    <location>
        <begin position="1"/>
        <end position="21"/>
    </location>
</feature>
<name>A0A2U9AZA1_SCOMX</name>
<sequence>MATRSMRFLLVEATVCGLCVSSLLWPSAVTEPGRHSVRSSEDELEAARSDNQWNQCLNVIVSDI</sequence>
<keyword evidence="3" id="KW-1185">Reference proteome</keyword>
<accession>A0A2U9AZA1</accession>
<evidence type="ECO:0000313" key="2">
    <source>
        <dbReference type="EMBL" id="AWO97019.1"/>
    </source>
</evidence>
<gene>
    <name evidence="2" type="ORF">SMAX5B_009552</name>
</gene>
<evidence type="ECO:0000256" key="1">
    <source>
        <dbReference type="SAM" id="SignalP"/>
    </source>
</evidence>